<gene>
    <name evidence="3" type="ORF">KIPB_012352</name>
</gene>
<sequence length="100" mass="11731">VLPLPGCQAQRELDELSDQVAKLRVHRQSSMRMGALLEKEQAERERLAEELRVLTKRSQIMERRLLRKDPSWANKTTRAHGQTLDPKREKVERGRFIMPT</sequence>
<name>A0A9K3D613_9EUKA</name>
<reference evidence="3 4" key="1">
    <citation type="journal article" date="2018" name="PLoS ONE">
        <title>The draft genome of Kipferlia bialata reveals reductive genome evolution in fornicate parasites.</title>
        <authorList>
            <person name="Tanifuji G."/>
            <person name="Takabayashi S."/>
            <person name="Kume K."/>
            <person name="Takagi M."/>
            <person name="Nakayama T."/>
            <person name="Kamikawa R."/>
            <person name="Inagaki Y."/>
            <person name="Hashimoto T."/>
        </authorList>
    </citation>
    <scope>NUCLEOTIDE SEQUENCE [LARGE SCALE GENOMIC DNA]</scope>
    <source>
        <strain evidence="3">NY0173</strain>
    </source>
</reference>
<feature type="compositionally biased region" description="Basic and acidic residues" evidence="2">
    <location>
        <begin position="85"/>
        <end position="100"/>
    </location>
</feature>
<dbReference type="EMBL" id="BDIP01005426">
    <property type="protein sequence ID" value="GIQ89784.1"/>
    <property type="molecule type" value="Genomic_DNA"/>
</dbReference>
<comment type="caution">
    <text evidence="3">The sequence shown here is derived from an EMBL/GenBank/DDBJ whole genome shotgun (WGS) entry which is preliminary data.</text>
</comment>
<evidence type="ECO:0000256" key="2">
    <source>
        <dbReference type="SAM" id="MobiDB-lite"/>
    </source>
</evidence>
<evidence type="ECO:0000313" key="3">
    <source>
        <dbReference type="EMBL" id="GIQ89784.1"/>
    </source>
</evidence>
<feature type="coiled-coil region" evidence="1">
    <location>
        <begin position="37"/>
        <end position="64"/>
    </location>
</feature>
<evidence type="ECO:0000256" key="1">
    <source>
        <dbReference type="SAM" id="Coils"/>
    </source>
</evidence>
<keyword evidence="4" id="KW-1185">Reference proteome</keyword>
<dbReference type="Proteomes" id="UP000265618">
    <property type="component" value="Unassembled WGS sequence"/>
</dbReference>
<proteinExistence type="predicted"/>
<protein>
    <submittedName>
        <fullName evidence="3">Uncharacterized protein</fullName>
    </submittedName>
</protein>
<dbReference type="AlphaFoldDB" id="A0A9K3D613"/>
<organism evidence="3 4">
    <name type="scientific">Kipferlia bialata</name>
    <dbReference type="NCBI Taxonomy" id="797122"/>
    <lineage>
        <taxon>Eukaryota</taxon>
        <taxon>Metamonada</taxon>
        <taxon>Carpediemonas-like organisms</taxon>
        <taxon>Kipferlia</taxon>
    </lineage>
</organism>
<feature type="region of interest" description="Disordered" evidence="2">
    <location>
        <begin position="71"/>
        <end position="100"/>
    </location>
</feature>
<evidence type="ECO:0000313" key="4">
    <source>
        <dbReference type="Proteomes" id="UP000265618"/>
    </source>
</evidence>
<keyword evidence="1" id="KW-0175">Coiled coil</keyword>
<feature type="non-terminal residue" evidence="3">
    <location>
        <position position="1"/>
    </location>
</feature>
<accession>A0A9K3D613</accession>